<protein>
    <recommendedName>
        <fullName evidence="2">Alpha/beta hydrolase</fullName>
    </recommendedName>
</protein>
<name>A0A382UKB0_9ZZZZ</name>
<organism evidence="1">
    <name type="scientific">marine metagenome</name>
    <dbReference type="NCBI Taxonomy" id="408172"/>
    <lineage>
        <taxon>unclassified sequences</taxon>
        <taxon>metagenomes</taxon>
        <taxon>ecological metagenomes</taxon>
    </lineage>
</organism>
<dbReference type="SUPFAM" id="SSF53474">
    <property type="entry name" value="alpha/beta-Hydrolases"/>
    <property type="match status" value="1"/>
</dbReference>
<evidence type="ECO:0000313" key="1">
    <source>
        <dbReference type="EMBL" id="SVD34138.1"/>
    </source>
</evidence>
<proteinExistence type="predicted"/>
<reference evidence="1" key="1">
    <citation type="submission" date="2018-05" db="EMBL/GenBank/DDBJ databases">
        <authorList>
            <person name="Lanie J.A."/>
            <person name="Ng W.-L."/>
            <person name="Kazmierczak K.M."/>
            <person name="Andrzejewski T.M."/>
            <person name="Davidsen T.M."/>
            <person name="Wayne K.J."/>
            <person name="Tettelin H."/>
            <person name="Glass J.I."/>
            <person name="Rusch D."/>
            <person name="Podicherti R."/>
            <person name="Tsui H.-C.T."/>
            <person name="Winkler M.E."/>
        </authorList>
    </citation>
    <scope>NUCLEOTIDE SEQUENCE</scope>
</reference>
<gene>
    <name evidence="1" type="ORF">METZ01_LOCUS386992</name>
</gene>
<evidence type="ECO:0008006" key="2">
    <source>
        <dbReference type="Google" id="ProtNLM"/>
    </source>
</evidence>
<dbReference type="AlphaFoldDB" id="A0A382UKB0"/>
<dbReference type="InterPro" id="IPR029058">
    <property type="entry name" value="AB_hydrolase_fold"/>
</dbReference>
<dbReference type="Gene3D" id="3.40.50.1820">
    <property type="entry name" value="alpha/beta hydrolase"/>
    <property type="match status" value="1"/>
</dbReference>
<feature type="non-terminal residue" evidence="1">
    <location>
        <position position="93"/>
    </location>
</feature>
<accession>A0A382UKB0</accession>
<dbReference type="EMBL" id="UINC01144554">
    <property type="protein sequence ID" value="SVD34138.1"/>
    <property type="molecule type" value="Genomic_DNA"/>
</dbReference>
<sequence length="93" mass="9892">MSLLEARLMDTTTSSRFLFVSCIAVATVVAAVTILPSSGEGQTSLSGTVAHRDVDYIAAAEYADNRDKLDIFMPEAASNVPVVVFFHGGALQR</sequence>